<accession>A0A089ITZ0</accession>
<dbReference type="KEGG" id="pdu:PDUR_11275"/>
<evidence type="ECO:0000256" key="4">
    <source>
        <dbReference type="RuleBase" id="RU003694"/>
    </source>
</evidence>
<dbReference type="PANTHER" id="PTHR43775:SF37">
    <property type="entry name" value="SI:DKEY-61P9.11"/>
    <property type="match status" value="1"/>
</dbReference>
<dbReference type="GO" id="GO:0006633">
    <property type="term" value="P:fatty acid biosynthetic process"/>
    <property type="evidence" value="ECO:0007669"/>
    <property type="project" value="TreeGrafter"/>
</dbReference>
<comment type="similarity">
    <text evidence="4">Belongs to the thiolase-like superfamily. Beta-ketoacyl-ACP synthases family.</text>
</comment>
<dbReference type="Pfam" id="PF21089">
    <property type="entry name" value="PKS_DH_N"/>
    <property type="match status" value="1"/>
</dbReference>
<organism evidence="7 8">
    <name type="scientific">Paenibacillus durus</name>
    <name type="common">Paenibacillus azotofixans</name>
    <dbReference type="NCBI Taxonomy" id="44251"/>
    <lineage>
        <taxon>Bacteria</taxon>
        <taxon>Bacillati</taxon>
        <taxon>Bacillota</taxon>
        <taxon>Bacilli</taxon>
        <taxon>Bacillales</taxon>
        <taxon>Paenibacillaceae</taxon>
        <taxon>Paenibacillus</taxon>
    </lineage>
</organism>
<dbReference type="STRING" id="44251.PDUR_11275"/>
<dbReference type="InterPro" id="IPR049551">
    <property type="entry name" value="PKS_DH_C"/>
</dbReference>
<sequence>MNEVDSVQEITSDRWDISQFYSQDIHDLNKSMSKWCGILDNVYSFDHRFFNLSPREASNMDPQQRVLLEVAWQCIEDSGIPLHSLQRQTTSVYAGVMTVDHRQEVVSPELETDSYSCLGNYECMLANRISYTLDLRGASVSINAACASSLVAVHEAKRALQLHECNYALAACVNLNLHPWKYISFSKSRMLSPDGRCKTFDKDANGYVPGDGAGVLILQRLEDAVMEGNHIYGIIKGSAYNHGGKSASITAPRMEAQRDVIIAAYQDAGISPDTVTYVEAHGTGTSLGDPVEVEALTQAFRHFTSATQFCRIGSVKTNIGHLESAAGMAGIIKVIMMMQHGKVPGNLHFKEPNPIIEFEQTPFIVASCLTEWTSQKEGIPLRAGVSSFGFGGVNSHILLEQYVNRDGESMRSGSAHNAPLFVLSAKNPQQLRELIASWKKFSFTGQFKSLPFNDICKSLLTGRSSFPYRYAVTAASKEHLSDLLHAQTGVHQTKDEPNWFLRIGHISFKSYEDMARYVHAFPQIKITIDTVFEAAALETDELKALYEAFYRETWEGRFRSLYLFIAGYAINMCLLEAGLSPLCITGEQSGVWTALAVSGIVRPADVCTVLTGRCDVKSISFTRPTIRFYDSLNHVIMQPWLINESYVRSLFGVVYHANHSFFSTEDFHKIITFPLLKDHNGVAYYVKKAQSLINSQHTFKKYIEEWSAETQKITKLNLVELLLNERFIESFAELNTSDKSIVLTAIASSLRKLNRKWDLNEKHVQEQRFCELLDLLEDEVLPKEAFIQLVVNPEADFAGAAKLMNERQYRVRSDKSYKLLRELSHKLVEIKNPQDWIKKLADTTTADRFDPAQPDKLEVGVCNPSSPDAVKLTFREEAETELWNVLRLLWLKGTDFHWDKWFPSGTFQRVSLPTTRFESVPLRLHKAKSNDHRCIHNSMLVYSGDSRPRQTLHPMLGYNQSTLDEHRYQTLFTGTEFFLNDHVVGGNRTLPGVAYMEMAFAAAHFAGIEKISRICDVVWSSPLALEDEPKEVSITLSKASEGIQFYVWTGFGTINKVLHGQGTINGNPYSPVSNHKPTYAAPLDICAAKKRCTDDIKEVYGILEQMNLSYGPSFQVIREYSYGDTEAISRLELPAICRKDALFYNLHPSMLDGALQTAILLNGKLTESADYLPYSAGRVTILDQIPYSGFVYVKQTDKRQGSVHYQIQLLNDLGQPCIEMKDFSVRQVQRKPHNSGDHLKRLLDKLEAGEIEPDEVKTYVEGL</sequence>
<dbReference type="InterPro" id="IPR014031">
    <property type="entry name" value="Ketoacyl_synth_C"/>
</dbReference>
<keyword evidence="4" id="KW-0808">Transferase</keyword>
<dbReference type="Gene3D" id="3.40.47.10">
    <property type="match status" value="1"/>
</dbReference>
<dbReference type="CDD" id="cd00833">
    <property type="entry name" value="PKS"/>
    <property type="match status" value="1"/>
</dbReference>
<dbReference type="InterPro" id="IPR050091">
    <property type="entry name" value="PKS_NRPS_Biosynth_Enz"/>
</dbReference>
<dbReference type="PANTHER" id="PTHR43775">
    <property type="entry name" value="FATTY ACID SYNTHASE"/>
    <property type="match status" value="1"/>
</dbReference>
<evidence type="ECO:0000313" key="8">
    <source>
        <dbReference type="Proteomes" id="UP000029409"/>
    </source>
</evidence>
<evidence type="ECO:0000313" key="7">
    <source>
        <dbReference type="EMBL" id="AIQ12429.1"/>
    </source>
</evidence>
<dbReference type="InterPro" id="IPR020807">
    <property type="entry name" value="PKS_DH"/>
</dbReference>
<dbReference type="PROSITE" id="PS52019">
    <property type="entry name" value="PKS_MFAS_DH"/>
    <property type="match status" value="1"/>
</dbReference>
<reference evidence="7 8" key="1">
    <citation type="submission" date="2014-08" db="EMBL/GenBank/DDBJ databases">
        <title>Comparative genomics of the Paenibacillus odorifer group.</title>
        <authorList>
            <person name="den Bakker H.C."/>
            <person name="Tsai Y.-C."/>
            <person name="Martin N."/>
            <person name="Korlach J."/>
            <person name="Wiedmann M."/>
        </authorList>
    </citation>
    <scope>NUCLEOTIDE SEQUENCE [LARGE SCALE GENOMIC DNA]</scope>
    <source>
        <strain evidence="7 8">DSM 1735</strain>
    </source>
</reference>
<keyword evidence="8" id="KW-1185">Reference proteome</keyword>
<dbReference type="InterPro" id="IPR016039">
    <property type="entry name" value="Thiolase-like"/>
</dbReference>
<dbReference type="InterPro" id="IPR014030">
    <property type="entry name" value="Ketoacyl_synth_N"/>
</dbReference>
<feature type="region of interest" description="C-terminal hotdog fold" evidence="3">
    <location>
        <begin position="1091"/>
        <end position="1234"/>
    </location>
</feature>
<proteinExistence type="inferred from homology"/>
<feature type="region of interest" description="N-terminal hotdog fold" evidence="3">
    <location>
        <begin position="953"/>
        <end position="1071"/>
    </location>
</feature>
<dbReference type="GO" id="GO:0005737">
    <property type="term" value="C:cytoplasm"/>
    <property type="evidence" value="ECO:0007669"/>
    <property type="project" value="TreeGrafter"/>
</dbReference>
<dbReference type="InterPro" id="IPR020841">
    <property type="entry name" value="PKS_Beta-ketoAc_synthase_dom"/>
</dbReference>
<evidence type="ECO:0000259" key="5">
    <source>
        <dbReference type="PROSITE" id="PS52004"/>
    </source>
</evidence>
<protein>
    <submittedName>
        <fullName evidence="7">Uncharacterized protein</fullName>
    </submittedName>
</protein>
<dbReference type="Pfam" id="PF00109">
    <property type="entry name" value="ketoacyl-synt"/>
    <property type="match status" value="1"/>
</dbReference>
<feature type="active site" description="Proton acceptor; for dehydratase activity" evidence="3">
    <location>
        <position position="982"/>
    </location>
</feature>
<dbReference type="EMBL" id="CP009288">
    <property type="protein sequence ID" value="AIQ12429.1"/>
    <property type="molecule type" value="Genomic_DNA"/>
</dbReference>
<feature type="domain" description="PKS/mFAS DH" evidence="6">
    <location>
        <begin position="953"/>
        <end position="1234"/>
    </location>
</feature>
<dbReference type="Gene3D" id="3.10.129.110">
    <property type="entry name" value="Polyketide synthase dehydratase"/>
    <property type="match status" value="1"/>
</dbReference>
<dbReference type="PROSITE" id="PS52004">
    <property type="entry name" value="KS3_2"/>
    <property type="match status" value="1"/>
</dbReference>
<evidence type="ECO:0000256" key="3">
    <source>
        <dbReference type="PROSITE-ProRule" id="PRU01363"/>
    </source>
</evidence>
<dbReference type="InterPro" id="IPR049552">
    <property type="entry name" value="PKS_DH_N"/>
</dbReference>
<dbReference type="InterPro" id="IPR042104">
    <property type="entry name" value="PKS_dehydratase_sf"/>
</dbReference>
<dbReference type="Pfam" id="PF14765">
    <property type="entry name" value="PS-DH"/>
    <property type="match status" value="1"/>
</dbReference>
<gene>
    <name evidence="7" type="ORF">PDUR_11275</name>
</gene>
<dbReference type="Gene3D" id="1.10.1240.100">
    <property type="match status" value="1"/>
</dbReference>
<name>A0A089ITZ0_PAEDU</name>
<dbReference type="SMART" id="SM00825">
    <property type="entry name" value="PKS_KS"/>
    <property type="match status" value="1"/>
</dbReference>
<dbReference type="GO" id="GO:0071770">
    <property type="term" value="P:DIM/DIP cell wall layer assembly"/>
    <property type="evidence" value="ECO:0007669"/>
    <property type="project" value="TreeGrafter"/>
</dbReference>
<feature type="domain" description="Ketosynthase family 3 (KS3)" evidence="5">
    <location>
        <begin position="1"/>
        <end position="401"/>
    </location>
</feature>
<dbReference type="GO" id="GO:0004312">
    <property type="term" value="F:fatty acid synthase activity"/>
    <property type="evidence" value="ECO:0007669"/>
    <property type="project" value="TreeGrafter"/>
</dbReference>
<dbReference type="Proteomes" id="UP000029409">
    <property type="component" value="Chromosome"/>
</dbReference>
<dbReference type="InterPro" id="IPR032821">
    <property type="entry name" value="PKS_assoc"/>
</dbReference>
<evidence type="ECO:0000256" key="1">
    <source>
        <dbReference type="ARBA" id="ARBA00022450"/>
    </source>
</evidence>
<dbReference type="AlphaFoldDB" id="A0A089ITZ0"/>
<evidence type="ECO:0000256" key="2">
    <source>
        <dbReference type="ARBA" id="ARBA00022553"/>
    </source>
</evidence>
<dbReference type="SMART" id="SM00826">
    <property type="entry name" value="PKS_DH"/>
    <property type="match status" value="1"/>
</dbReference>
<keyword evidence="2" id="KW-0597">Phosphoprotein</keyword>
<evidence type="ECO:0000259" key="6">
    <source>
        <dbReference type="PROSITE" id="PS52019"/>
    </source>
</evidence>
<feature type="active site" description="Proton donor; for dehydratase activity" evidence="3">
    <location>
        <position position="1152"/>
    </location>
</feature>
<dbReference type="SUPFAM" id="SSF53901">
    <property type="entry name" value="Thiolase-like"/>
    <property type="match status" value="1"/>
</dbReference>
<dbReference type="GO" id="GO:0005886">
    <property type="term" value="C:plasma membrane"/>
    <property type="evidence" value="ECO:0007669"/>
    <property type="project" value="TreeGrafter"/>
</dbReference>
<dbReference type="InterPro" id="IPR049900">
    <property type="entry name" value="PKS_mFAS_DH"/>
</dbReference>
<dbReference type="eggNOG" id="COG3321">
    <property type="taxonomic scope" value="Bacteria"/>
</dbReference>
<dbReference type="Pfam" id="PF02801">
    <property type="entry name" value="Ketoacyl-synt_C"/>
    <property type="match status" value="1"/>
</dbReference>
<dbReference type="Pfam" id="PF16197">
    <property type="entry name" value="KAsynt_C_assoc"/>
    <property type="match status" value="1"/>
</dbReference>
<keyword evidence="1" id="KW-0596">Phosphopantetheine</keyword>